<dbReference type="GeneID" id="17300611"/>
<protein>
    <submittedName>
        <fullName evidence="1 2">Uncharacterized protein</fullName>
    </submittedName>
</protein>
<name>L1J679_GUITC</name>
<reference evidence="1 3" key="1">
    <citation type="journal article" date="2012" name="Nature">
        <title>Algal genomes reveal evolutionary mosaicism and the fate of nucleomorphs.</title>
        <authorList>
            <consortium name="DOE Joint Genome Institute"/>
            <person name="Curtis B.A."/>
            <person name="Tanifuji G."/>
            <person name="Burki F."/>
            <person name="Gruber A."/>
            <person name="Irimia M."/>
            <person name="Maruyama S."/>
            <person name="Arias M.C."/>
            <person name="Ball S.G."/>
            <person name="Gile G.H."/>
            <person name="Hirakawa Y."/>
            <person name="Hopkins J.F."/>
            <person name="Kuo A."/>
            <person name="Rensing S.A."/>
            <person name="Schmutz J."/>
            <person name="Symeonidi A."/>
            <person name="Elias M."/>
            <person name="Eveleigh R.J."/>
            <person name="Herman E.K."/>
            <person name="Klute M.J."/>
            <person name="Nakayama T."/>
            <person name="Obornik M."/>
            <person name="Reyes-Prieto A."/>
            <person name="Armbrust E.V."/>
            <person name="Aves S.J."/>
            <person name="Beiko R.G."/>
            <person name="Coutinho P."/>
            <person name="Dacks J.B."/>
            <person name="Durnford D.G."/>
            <person name="Fast N.M."/>
            <person name="Green B.R."/>
            <person name="Grisdale C.J."/>
            <person name="Hempel F."/>
            <person name="Henrissat B."/>
            <person name="Hoppner M.P."/>
            <person name="Ishida K."/>
            <person name="Kim E."/>
            <person name="Koreny L."/>
            <person name="Kroth P.G."/>
            <person name="Liu Y."/>
            <person name="Malik S.B."/>
            <person name="Maier U.G."/>
            <person name="McRose D."/>
            <person name="Mock T."/>
            <person name="Neilson J.A."/>
            <person name="Onodera N.T."/>
            <person name="Poole A.M."/>
            <person name="Pritham E.J."/>
            <person name="Richards T.A."/>
            <person name="Rocap G."/>
            <person name="Roy S.W."/>
            <person name="Sarai C."/>
            <person name="Schaack S."/>
            <person name="Shirato S."/>
            <person name="Slamovits C.H."/>
            <person name="Spencer D.F."/>
            <person name="Suzuki S."/>
            <person name="Worden A.Z."/>
            <person name="Zauner S."/>
            <person name="Barry K."/>
            <person name="Bell C."/>
            <person name="Bharti A.K."/>
            <person name="Crow J.A."/>
            <person name="Grimwood J."/>
            <person name="Kramer R."/>
            <person name="Lindquist E."/>
            <person name="Lucas S."/>
            <person name="Salamov A."/>
            <person name="McFadden G.I."/>
            <person name="Lane C.E."/>
            <person name="Keeling P.J."/>
            <person name="Gray M.W."/>
            <person name="Grigoriev I.V."/>
            <person name="Archibald J.M."/>
        </authorList>
    </citation>
    <scope>NUCLEOTIDE SEQUENCE</scope>
    <source>
        <strain evidence="1 3">CCMP2712</strain>
    </source>
</reference>
<accession>L1J679</accession>
<dbReference type="EnsemblProtists" id="EKX44021">
    <property type="protein sequence ID" value="EKX44021"/>
    <property type="gene ID" value="GUITHDRAFT_153132"/>
</dbReference>
<dbReference type="AlphaFoldDB" id="L1J679"/>
<dbReference type="KEGG" id="gtt:GUITHDRAFT_153132"/>
<gene>
    <name evidence="1" type="ORF">GUITHDRAFT_153132</name>
</gene>
<organism evidence="1">
    <name type="scientific">Guillardia theta (strain CCMP2712)</name>
    <name type="common">Cryptophyte</name>
    <dbReference type="NCBI Taxonomy" id="905079"/>
    <lineage>
        <taxon>Eukaryota</taxon>
        <taxon>Cryptophyceae</taxon>
        <taxon>Pyrenomonadales</taxon>
        <taxon>Geminigeraceae</taxon>
        <taxon>Guillardia</taxon>
    </lineage>
</organism>
<dbReference type="EMBL" id="JH993007">
    <property type="protein sequence ID" value="EKX44021.1"/>
    <property type="molecule type" value="Genomic_DNA"/>
</dbReference>
<evidence type="ECO:0000313" key="1">
    <source>
        <dbReference type="EMBL" id="EKX44021.1"/>
    </source>
</evidence>
<reference evidence="3" key="2">
    <citation type="submission" date="2012-11" db="EMBL/GenBank/DDBJ databases">
        <authorList>
            <person name="Kuo A."/>
            <person name="Curtis B.A."/>
            <person name="Tanifuji G."/>
            <person name="Burki F."/>
            <person name="Gruber A."/>
            <person name="Irimia M."/>
            <person name="Maruyama S."/>
            <person name="Arias M.C."/>
            <person name="Ball S.G."/>
            <person name="Gile G.H."/>
            <person name="Hirakawa Y."/>
            <person name="Hopkins J.F."/>
            <person name="Rensing S.A."/>
            <person name="Schmutz J."/>
            <person name="Symeonidi A."/>
            <person name="Elias M."/>
            <person name="Eveleigh R.J."/>
            <person name="Herman E.K."/>
            <person name="Klute M.J."/>
            <person name="Nakayama T."/>
            <person name="Obornik M."/>
            <person name="Reyes-Prieto A."/>
            <person name="Armbrust E.V."/>
            <person name="Aves S.J."/>
            <person name="Beiko R.G."/>
            <person name="Coutinho P."/>
            <person name="Dacks J.B."/>
            <person name="Durnford D.G."/>
            <person name="Fast N.M."/>
            <person name="Green B.R."/>
            <person name="Grisdale C."/>
            <person name="Hempe F."/>
            <person name="Henrissat B."/>
            <person name="Hoppner M.P."/>
            <person name="Ishida K.-I."/>
            <person name="Kim E."/>
            <person name="Koreny L."/>
            <person name="Kroth P.G."/>
            <person name="Liu Y."/>
            <person name="Malik S.-B."/>
            <person name="Maier U.G."/>
            <person name="McRose D."/>
            <person name="Mock T."/>
            <person name="Neilson J.A."/>
            <person name="Onodera N.T."/>
            <person name="Poole A.M."/>
            <person name="Pritham E.J."/>
            <person name="Richards T.A."/>
            <person name="Rocap G."/>
            <person name="Roy S.W."/>
            <person name="Sarai C."/>
            <person name="Schaack S."/>
            <person name="Shirato S."/>
            <person name="Slamovits C.H."/>
            <person name="Spencer D.F."/>
            <person name="Suzuki S."/>
            <person name="Worden A.Z."/>
            <person name="Zauner S."/>
            <person name="Barry K."/>
            <person name="Bell C."/>
            <person name="Bharti A.K."/>
            <person name="Crow J.A."/>
            <person name="Grimwood J."/>
            <person name="Kramer R."/>
            <person name="Lindquist E."/>
            <person name="Lucas S."/>
            <person name="Salamov A."/>
            <person name="McFadden G.I."/>
            <person name="Lane C.E."/>
            <person name="Keeling P.J."/>
            <person name="Gray M.W."/>
            <person name="Grigoriev I.V."/>
            <person name="Archibald J.M."/>
        </authorList>
    </citation>
    <scope>NUCLEOTIDE SEQUENCE</scope>
    <source>
        <strain evidence="3">CCMP2712</strain>
    </source>
</reference>
<evidence type="ECO:0000313" key="3">
    <source>
        <dbReference type="Proteomes" id="UP000011087"/>
    </source>
</evidence>
<dbReference type="Proteomes" id="UP000011087">
    <property type="component" value="Unassembled WGS sequence"/>
</dbReference>
<evidence type="ECO:0000313" key="2">
    <source>
        <dbReference type="EnsemblProtists" id="EKX44021"/>
    </source>
</evidence>
<proteinExistence type="predicted"/>
<reference evidence="2" key="3">
    <citation type="submission" date="2016-03" db="UniProtKB">
        <authorList>
            <consortium name="EnsemblProtists"/>
        </authorList>
    </citation>
    <scope>IDENTIFICATION</scope>
</reference>
<dbReference type="PaxDb" id="55529-EKX44021"/>
<dbReference type="RefSeq" id="XP_005831001.1">
    <property type="nucleotide sequence ID" value="XM_005830944.1"/>
</dbReference>
<dbReference type="HOGENOM" id="CLU_2627170_0_0_1"/>
<sequence length="78" mass="8217">MASFQIMALRPFTVLPGMSLVEDTCNPLPGFIPTYKTVGADQSPGCKLYPEVIMNGGVPGADITFEPGLWGPSDSTSP</sequence>
<keyword evidence="3" id="KW-1185">Reference proteome</keyword>